<keyword evidence="5" id="KW-1185">Reference proteome</keyword>
<organism evidence="4 5">
    <name type="scientific">Sphingobacterium arenae</name>
    <dbReference type="NCBI Taxonomy" id="1280598"/>
    <lineage>
        <taxon>Bacteria</taxon>
        <taxon>Pseudomonadati</taxon>
        <taxon>Bacteroidota</taxon>
        <taxon>Sphingobacteriia</taxon>
        <taxon>Sphingobacteriales</taxon>
        <taxon>Sphingobacteriaceae</taxon>
        <taxon>Sphingobacterium</taxon>
    </lineage>
</organism>
<dbReference type="RefSeq" id="WP_190307153.1">
    <property type="nucleotide sequence ID" value="NZ_JACNYK010000001.1"/>
</dbReference>
<feature type="coiled-coil region" evidence="3">
    <location>
        <begin position="101"/>
        <end position="152"/>
    </location>
</feature>
<dbReference type="SUPFAM" id="SSF111369">
    <property type="entry name" value="HlyD-like secretion proteins"/>
    <property type="match status" value="1"/>
</dbReference>
<sequence>MNTTPENRYVLFKIMVIVILSACNSNRHSFDASGLFEAEETIISAETQGMLKVFDIQEGQTIQAGQRIGYIDSMQLYLQKKQLEAQVIALAGKKPNIPIQLSALQEQLRTSEREKVRIANLVKGDAATPKQLDDMNAQIDVLKKQIEAQKSSLSISSEGINKDVIPLEVQIEQLEDRLGKCHIVNPIAGTVLTKYTETNEMATIGKPLYKIADLSNIILRAYITGNQLPQIKLNQKVIVRTDDGNGGYKEVKGMIAWISDKAEFTPKTIQTKDERANMVYAIKVKVTNDGTYKIGMYGEVLFHGEGKMNSGK</sequence>
<evidence type="ECO:0000313" key="4">
    <source>
        <dbReference type="EMBL" id="MBD1423962.1"/>
    </source>
</evidence>
<keyword evidence="2 3" id="KW-0175">Coiled coil</keyword>
<evidence type="ECO:0000313" key="5">
    <source>
        <dbReference type="Proteomes" id="UP000606494"/>
    </source>
</evidence>
<evidence type="ECO:0000256" key="3">
    <source>
        <dbReference type="SAM" id="Coils"/>
    </source>
</evidence>
<dbReference type="InterPro" id="IPR050465">
    <property type="entry name" value="UPF0194_transport"/>
</dbReference>
<name>A0ABR7XY28_9SPHI</name>
<dbReference type="EMBL" id="JACNYK010000001">
    <property type="protein sequence ID" value="MBD1423962.1"/>
    <property type="molecule type" value="Genomic_DNA"/>
</dbReference>
<dbReference type="Proteomes" id="UP000606494">
    <property type="component" value="Unassembled WGS sequence"/>
</dbReference>
<comment type="subcellular location">
    <subcellularLocation>
        <location evidence="1">Cell envelope</location>
    </subcellularLocation>
</comment>
<reference evidence="4 5" key="1">
    <citation type="submission" date="2020-08" db="EMBL/GenBank/DDBJ databases">
        <title>Sphingobacterium sp. DN00404 isolated from aquaculture water.</title>
        <authorList>
            <person name="Zhang M."/>
        </authorList>
    </citation>
    <scope>NUCLEOTIDE SEQUENCE [LARGE SCALE GENOMIC DNA]</scope>
    <source>
        <strain evidence="4 5">KCTC 32294</strain>
    </source>
</reference>
<dbReference type="PANTHER" id="PTHR32347:SF23">
    <property type="entry name" value="BLL5650 PROTEIN"/>
    <property type="match status" value="1"/>
</dbReference>
<evidence type="ECO:0000256" key="1">
    <source>
        <dbReference type="ARBA" id="ARBA00004196"/>
    </source>
</evidence>
<dbReference type="Gene3D" id="2.40.50.100">
    <property type="match status" value="1"/>
</dbReference>
<comment type="caution">
    <text evidence="4">The sequence shown here is derived from an EMBL/GenBank/DDBJ whole genome shotgun (WGS) entry which is preliminary data.</text>
</comment>
<dbReference type="Gene3D" id="2.40.30.170">
    <property type="match status" value="1"/>
</dbReference>
<accession>A0ABR7XY28</accession>
<gene>
    <name evidence="4" type="ORF">H8B17_00080</name>
</gene>
<protein>
    <submittedName>
        <fullName evidence="4">Efflux RND transporter periplasmic adaptor subunit</fullName>
    </submittedName>
</protein>
<evidence type="ECO:0000256" key="2">
    <source>
        <dbReference type="ARBA" id="ARBA00023054"/>
    </source>
</evidence>
<proteinExistence type="predicted"/>
<dbReference type="PANTHER" id="PTHR32347">
    <property type="entry name" value="EFFLUX SYSTEM COMPONENT YKNX-RELATED"/>
    <property type="match status" value="1"/>
</dbReference>